<dbReference type="RefSeq" id="WP_161725521.1">
    <property type="nucleotide sequence ID" value="NZ_JAAAXI010000021.1"/>
</dbReference>
<organism evidence="1 2">
    <name type="scientific">Microvirga arsenatis</name>
    <dbReference type="NCBI Taxonomy" id="2692265"/>
    <lineage>
        <taxon>Bacteria</taxon>
        <taxon>Pseudomonadati</taxon>
        <taxon>Pseudomonadota</taxon>
        <taxon>Alphaproteobacteria</taxon>
        <taxon>Hyphomicrobiales</taxon>
        <taxon>Methylobacteriaceae</taxon>
        <taxon>Microvirga</taxon>
    </lineage>
</organism>
<evidence type="ECO:0008006" key="3">
    <source>
        <dbReference type="Google" id="ProtNLM"/>
    </source>
</evidence>
<protein>
    <recommendedName>
        <fullName evidence="3">DUF2384 domain-containing protein</fullName>
    </recommendedName>
</protein>
<dbReference type="EMBL" id="JAAAXJ010000018">
    <property type="protein sequence ID" value="NBJ26792.1"/>
    <property type="molecule type" value="Genomic_DNA"/>
</dbReference>
<gene>
    <name evidence="1" type="ORF">GR303_20855</name>
</gene>
<keyword evidence="2" id="KW-1185">Reference proteome</keyword>
<evidence type="ECO:0000313" key="2">
    <source>
        <dbReference type="Proteomes" id="UP000818323"/>
    </source>
</evidence>
<dbReference type="Proteomes" id="UP000818323">
    <property type="component" value="Unassembled WGS sequence"/>
</dbReference>
<accession>A0ABW9Z3Y2</accession>
<evidence type="ECO:0000313" key="1">
    <source>
        <dbReference type="EMBL" id="NBJ26792.1"/>
    </source>
</evidence>
<name>A0ABW9Z3Y2_9HYPH</name>
<sequence length="88" mass="9560">MPESADQIIAIAISHLEGQAERLRSLDLTDPLIVEVVCRSNVVLGSYGPLWLLKHNKVLQAIPLDLVLSGQSERVLNALGQIEYGTAV</sequence>
<proteinExistence type="predicted"/>
<comment type="caution">
    <text evidence="1">The sequence shown here is derived from an EMBL/GenBank/DDBJ whole genome shotgun (WGS) entry which is preliminary data.</text>
</comment>
<reference evidence="1 2" key="1">
    <citation type="submission" date="2020-01" db="EMBL/GenBank/DDBJ databases">
        <title>Microvirga sp. nov., an arsenate reduction bacterium isolated from Tibet hotspring sediments.</title>
        <authorList>
            <person name="Yuan C.-G."/>
        </authorList>
    </citation>
    <scope>NUCLEOTIDE SEQUENCE [LARGE SCALE GENOMIC DNA]</scope>
    <source>
        <strain evidence="1 2">SYSU G3D203</strain>
    </source>
</reference>